<evidence type="ECO:0000256" key="10">
    <source>
        <dbReference type="ARBA" id="ARBA00023201"/>
    </source>
</evidence>
<proteinExistence type="inferred from homology"/>
<evidence type="ECO:0000313" key="14">
    <source>
        <dbReference type="Proteomes" id="UP001190700"/>
    </source>
</evidence>
<keyword evidence="14" id="KW-1185">Reference proteome</keyword>
<keyword evidence="10" id="KW-0739">Sodium transport</keyword>
<organism evidence="13 14">
    <name type="scientific">Cymbomonas tetramitiformis</name>
    <dbReference type="NCBI Taxonomy" id="36881"/>
    <lineage>
        <taxon>Eukaryota</taxon>
        <taxon>Viridiplantae</taxon>
        <taxon>Chlorophyta</taxon>
        <taxon>Pyramimonadophyceae</taxon>
        <taxon>Pyramimonadales</taxon>
        <taxon>Pyramimonadaceae</taxon>
        <taxon>Cymbomonas</taxon>
    </lineage>
</organism>
<keyword evidence="7" id="KW-0915">Sodium</keyword>
<evidence type="ECO:0000256" key="2">
    <source>
        <dbReference type="ARBA" id="ARBA00006434"/>
    </source>
</evidence>
<gene>
    <name evidence="13" type="ORF">CYMTET_18508</name>
</gene>
<feature type="transmembrane region" description="Helical" evidence="12">
    <location>
        <begin position="76"/>
        <end position="94"/>
    </location>
</feature>
<comment type="similarity">
    <text evidence="2 11">Belongs to the sodium:solute symporter (SSF) (TC 2.A.21) family.</text>
</comment>
<evidence type="ECO:0000256" key="6">
    <source>
        <dbReference type="ARBA" id="ARBA00022989"/>
    </source>
</evidence>
<feature type="transmembrane region" description="Helical" evidence="12">
    <location>
        <begin position="5"/>
        <end position="25"/>
    </location>
</feature>
<evidence type="ECO:0000256" key="4">
    <source>
        <dbReference type="ARBA" id="ARBA00022475"/>
    </source>
</evidence>
<dbReference type="EMBL" id="LGRX02008586">
    <property type="protein sequence ID" value="KAK3273241.1"/>
    <property type="molecule type" value="Genomic_DNA"/>
</dbReference>
<dbReference type="AlphaFoldDB" id="A0AAE0L5T8"/>
<dbReference type="GO" id="GO:0015293">
    <property type="term" value="F:symporter activity"/>
    <property type="evidence" value="ECO:0007669"/>
    <property type="project" value="TreeGrafter"/>
</dbReference>
<evidence type="ECO:0000256" key="1">
    <source>
        <dbReference type="ARBA" id="ARBA00004651"/>
    </source>
</evidence>
<evidence type="ECO:0000313" key="13">
    <source>
        <dbReference type="EMBL" id="KAK3273241.1"/>
    </source>
</evidence>
<sequence length="215" mass="23314">MLIAIADCVILALYLATTIGVGFFFSRKTENTENFFLGGRGLPGWAVGFSILATAVSSVTFLAFPATTYIIDYRLYPKDFVFPLVSIFAAYYIAPAYRRRPGCVSAFQILEDSFGIVCRLYGAFSYVLMNFLKLGTVLYLLSIPISMLFETSQIAVILGCGCFVAVYSMAGGIQAVIFTDVLQGVILLVGRGGMRRGYWGTPWGTLSSVEGGRGG</sequence>
<name>A0AAE0L5T8_9CHLO</name>
<evidence type="ECO:0000256" key="5">
    <source>
        <dbReference type="ARBA" id="ARBA00022692"/>
    </source>
</evidence>
<evidence type="ECO:0000256" key="12">
    <source>
        <dbReference type="SAM" id="Phobius"/>
    </source>
</evidence>
<dbReference type="Gene3D" id="1.20.1730.10">
    <property type="entry name" value="Sodium/glucose cotransporter"/>
    <property type="match status" value="1"/>
</dbReference>
<dbReference type="GO" id="GO:0005886">
    <property type="term" value="C:plasma membrane"/>
    <property type="evidence" value="ECO:0007669"/>
    <property type="project" value="UniProtKB-SubCell"/>
</dbReference>
<keyword evidence="9 12" id="KW-0472">Membrane</keyword>
<dbReference type="InterPro" id="IPR051163">
    <property type="entry name" value="Sodium:Solute_Symporter_SSF"/>
</dbReference>
<comment type="caution">
    <text evidence="13">The sequence shown here is derived from an EMBL/GenBank/DDBJ whole genome shotgun (WGS) entry which is preliminary data.</text>
</comment>
<comment type="subcellular location">
    <subcellularLocation>
        <location evidence="1">Cell membrane</location>
        <topology evidence="1">Multi-pass membrane protein</topology>
    </subcellularLocation>
</comment>
<evidence type="ECO:0000256" key="9">
    <source>
        <dbReference type="ARBA" id="ARBA00023136"/>
    </source>
</evidence>
<dbReference type="PANTHER" id="PTHR42985">
    <property type="entry name" value="SODIUM-COUPLED MONOCARBOXYLATE TRANSPORTER"/>
    <property type="match status" value="1"/>
</dbReference>
<dbReference type="PROSITE" id="PS50283">
    <property type="entry name" value="NA_SOLUT_SYMP_3"/>
    <property type="match status" value="1"/>
</dbReference>
<keyword evidence="4" id="KW-1003">Cell membrane</keyword>
<keyword evidence="3" id="KW-0813">Transport</keyword>
<keyword evidence="6 12" id="KW-1133">Transmembrane helix</keyword>
<dbReference type="Pfam" id="PF00474">
    <property type="entry name" value="SSF"/>
    <property type="match status" value="1"/>
</dbReference>
<dbReference type="PANTHER" id="PTHR42985:SF32">
    <property type="entry name" value="SODIUM IODIDE SYMPORTER"/>
    <property type="match status" value="1"/>
</dbReference>
<reference evidence="13 14" key="1">
    <citation type="journal article" date="2015" name="Genome Biol. Evol.">
        <title>Comparative Genomics of a Bacterivorous Green Alga Reveals Evolutionary Causalities and Consequences of Phago-Mixotrophic Mode of Nutrition.</title>
        <authorList>
            <person name="Burns J.A."/>
            <person name="Paasch A."/>
            <person name="Narechania A."/>
            <person name="Kim E."/>
        </authorList>
    </citation>
    <scope>NUCLEOTIDE SEQUENCE [LARGE SCALE GENOMIC DNA]</scope>
    <source>
        <strain evidence="13 14">PLY_AMNH</strain>
    </source>
</reference>
<dbReference type="InterPro" id="IPR038377">
    <property type="entry name" value="Na/Glc_symporter_sf"/>
</dbReference>
<dbReference type="Proteomes" id="UP001190700">
    <property type="component" value="Unassembled WGS sequence"/>
</dbReference>
<keyword evidence="5 12" id="KW-0812">Transmembrane</keyword>
<feature type="transmembrane region" description="Helical" evidence="12">
    <location>
        <begin position="45"/>
        <end position="64"/>
    </location>
</feature>
<evidence type="ECO:0000256" key="7">
    <source>
        <dbReference type="ARBA" id="ARBA00023053"/>
    </source>
</evidence>
<accession>A0AAE0L5T8</accession>
<keyword evidence="8" id="KW-0406">Ion transport</keyword>
<protein>
    <recommendedName>
        <fullName evidence="15">Sodium-dependent multivitamin transporter</fullName>
    </recommendedName>
</protein>
<dbReference type="InterPro" id="IPR001734">
    <property type="entry name" value="Na/solute_symporter"/>
</dbReference>
<dbReference type="GO" id="GO:0006814">
    <property type="term" value="P:sodium ion transport"/>
    <property type="evidence" value="ECO:0007669"/>
    <property type="project" value="UniProtKB-KW"/>
</dbReference>
<evidence type="ECO:0008006" key="15">
    <source>
        <dbReference type="Google" id="ProtNLM"/>
    </source>
</evidence>
<evidence type="ECO:0000256" key="8">
    <source>
        <dbReference type="ARBA" id="ARBA00023065"/>
    </source>
</evidence>
<evidence type="ECO:0000256" key="11">
    <source>
        <dbReference type="RuleBase" id="RU362091"/>
    </source>
</evidence>
<evidence type="ECO:0000256" key="3">
    <source>
        <dbReference type="ARBA" id="ARBA00022448"/>
    </source>
</evidence>